<evidence type="ECO:0000256" key="5">
    <source>
        <dbReference type="ARBA" id="ARBA00022692"/>
    </source>
</evidence>
<gene>
    <name evidence="14" type="ORF">FYJ68_06905</name>
</gene>
<evidence type="ECO:0000256" key="11">
    <source>
        <dbReference type="ARBA" id="ARBA00023303"/>
    </source>
</evidence>
<dbReference type="InterPro" id="IPR010617">
    <property type="entry name" value="TMEM175-like"/>
</dbReference>
<evidence type="ECO:0000256" key="13">
    <source>
        <dbReference type="SAM" id="Phobius"/>
    </source>
</evidence>
<dbReference type="AlphaFoldDB" id="A0A6N7XB97"/>
<keyword evidence="15" id="KW-1185">Reference proteome</keyword>
<dbReference type="GO" id="GO:0015252">
    <property type="term" value="F:proton channel activity"/>
    <property type="evidence" value="ECO:0007669"/>
    <property type="project" value="InterPro"/>
</dbReference>
<feature type="transmembrane region" description="Helical" evidence="13">
    <location>
        <begin position="101"/>
        <end position="120"/>
    </location>
</feature>
<protein>
    <submittedName>
        <fullName evidence="14">DUF1211 domain-containing protein</fullName>
    </submittedName>
</protein>
<dbReference type="Proteomes" id="UP000469325">
    <property type="component" value="Unassembled WGS sequence"/>
</dbReference>
<evidence type="ECO:0000256" key="12">
    <source>
        <dbReference type="ARBA" id="ARBA00034430"/>
    </source>
</evidence>
<keyword evidence="9" id="KW-0406">Ion transport</keyword>
<feature type="transmembrane region" description="Helical" evidence="13">
    <location>
        <begin position="36"/>
        <end position="57"/>
    </location>
</feature>
<evidence type="ECO:0000256" key="6">
    <source>
        <dbReference type="ARBA" id="ARBA00022826"/>
    </source>
</evidence>
<keyword evidence="11" id="KW-0407">Ion channel</keyword>
<evidence type="ECO:0000256" key="9">
    <source>
        <dbReference type="ARBA" id="ARBA00023065"/>
    </source>
</evidence>
<comment type="subcellular location">
    <subcellularLocation>
        <location evidence="1">Membrane</location>
        <topology evidence="1">Multi-pass membrane protein</topology>
    </subcellularLocation>
</comment>
<keyword evidence="8 13" id="KW-1133">Transmembrane helix</keyword>
<evidence type="ECO:0000256" key="10">
    <source>
        <dbReference type="ARBA" id="ARBA00023136"/>
    </source>
</evidence>
<evidence type="ECO:0000256" key="7">
    <source>
        <dbReference type="ARBA" id="ARBA00022958"/>
    </source>
</evidence>
<accession>A0A6N7XB97</accession>
<feature type="transmembrane region" description="Helical" evidence="13">
    <location>
        <begin position="78"/>
        <end position="95"/>
    </location>
</feature>
<keyword evidence="3" id="KW-0813">Transport</keyword>
<dbReference type="EMBL" id="VUNC01000005">
    <property type="protein sequence ID" value="MST72832.1"/>
    <property type="molecule type" value="Genomic_DNA"/>
</dbReference>
<evidence type="ECO:0000256" key="4">
    <source>
        <dbReference type="ARBA" id="ARBA00022538"/>
    </source>
</evidence>
<dbReference type="Pfam" id="PF06736">
    <property type="entry name" value="TMEM175"/>
    <property type="match status" value="1"/>
</dbReference>
<keyword evidence="6" id="KW-0631">Potassium channel</keyword>
<dbReference type="GO" id="GO:0016020">
    <property type="term" value="C:membrane"/>
    <property type="evidence" value="ECO:0007669"/>
    <property type="project" value="UniProtKB-SubCell"/>
</dbReference>
<evidence type="ECO:0000256" key="8">
    <source>
        <dbReference type="ARBA" id="ARBA00022989"/>
    </source>
</evidence>
<reference evidence="14 15" key="1">
    <citation type="submission" date="2019-08" db="EMBL/GenBank/DDBJ databases">
        <title>In-depth cultivation of the pig gut microbiome towards novel bacterial diversity and tailored functional studies.</title>
        <authorList>
            <person name="Wylensek D."/>
            <person name="Hitch T.C.A."/>
            <person name="Clavel T."/>
        </authorList>
    </citation>
    <scope>NUCLEOTIDE SEQUENCE [LARGE SCALE GENOMIC DNA]</scope>
    <source>
        <strain evidence="14 15">CA-Schmier-601-WT-1</strain>
    </source>
</reference>
<evidence type="ECO:0000313" key="15">
    <source>
        <dbReference type="Proteomes" id="UP000469325"/>
    </source>
</evidence>
<evidence type="ECO:0000256" key="3">
    <source>
        <dbReference type="ARBA" id="ARBA00022448"/>
    </source>
</evidence>
<evidence type="ECO:0000256" key="1">
    <source>
        <dbReference type="ARBA" id="ARBA00004141"/>
    </source>
</evidence>
<keyword evidence="7" id="KW-0630">Potassium</keyword>
<comment type="catalytic activity">
    <reaction evidence="12">
        <text>K(+)(in) = K(+)(out)</text>
        <dbReference type="Rhea" id="RHEA:29463"/>
        <dbReference type="ChEBI" id="CHEBI:29103"/>
    </reaction>
</comment>
<comment type="similarity">
    <text evidence="2">Belongs to the TMEM175 family.</text>
</comment>
<name>A0A6N7XB97_9ACTN</name>
<feature type="transmembrane region" description="Helical" evidence="13">
    <location>
        <begin position="12"/>
        <end position="30"/>
    </location>
</feature>
<proteinExistence type="inferred from homology"/>
<keyword evidence="10 13" id="KW-0472">Membrane</keyword>
<organism evidence="14 15">
    <name type="scientific">Olsenella porci</name>
    <dbReference type="NCBI Taxonomy" id="2652279"/>
    <lineage>
        <taxon>Bacteria</taxon>
        <taxon>Bacillati</taxon>
        <taxon>Actinomycetota</taxon>
        <taxon>Coriobacteriia</taxon>
        <taxon>Coriobacteriales</taxon>
        <taxon>Atopobiaceae</taxon>
        <taxon>Olsenella</taxon>
    </lineage>
</organism>
<keyword evidence="4" id="KW-0633">Potassium transport</keyword>
<comment type="caution">
    <text evidence="14">The sequence shown here is derived from an EMBL/GenBank/DDBJ whole genome shotgun (WGS) entry which is preliminary data.</text>
</comment>
<evidence type="ECO:0000256" key="2">
    <source>
        <dbReference type="ARBA" id="ARBA00006920"/>
    </source>
</evidence>
<sequence>MPKGRMEAFSDGVIAIIITIMVLGISAPEGSGMADLLSLGPAVICYAVSFVGVGTYWNNHHHLLNLVQRTTGRMLWSNLLFLFVLSFFPLATDWIQKTDFAALPTTCYIVLNMLVSLSYMNLERVIRNAVSCQLSISGMSELQHKSLAKERWTLGLEAVALVLAIALPTTHLAFVAMVLAFSLWVIPDLRIARLFDALATYEDDEG</sequence>
<feature type="transmembrane region" description="Helical" evidence="13">
    <location>
        <begin position="158"/>
        <end position="186"/>
    </location>
</feature>
<keyword evidence="5 13" id="KW-0812">Transmembrane</keyword>
<dbReference type="GO" id="GO:0005267">
    <property type="term" value="F:potassium channel activity"/>
    <property type="evidence" value="ECO:0007669"/>
    <property type="project" value="UniProtKB-KW"/>
</dbReference>
<evidence type="ECO:0000313" key="14">
    <source>
        <dbReference type="EMBL" id="MST72832.1"/>
    </source>
</evidence>